<dbReference type="EMBL" id="VJZD01000010">
    <property type="protein sequence ID" value="MPY30586.1"/>
    <property type="molecule type" value="Genomic_DNA"/>
</dbReference>
<dbReference type="Proteomes" id="UP000325849">
    <property type="component" value="Unassembled WGS sequence"/>
</dbReference>
<keyword evidence="1" id="KW-0732">Signal</keyword>
<dbReference type="OrthoDB" id="4543339at2"/>
<feature type="chain" id="PRO_5024994172" evidence="1">
    <location>
        <begin position="18"/>
        <end position="236"/>
    </location>
</feature>
<gene>
    <name evidence="2" type="ORF">FNH09_04450</name>
</gene>
<reference evidence="2 3" key="1">
    <citation type="submission" date="2019-07" db="EMBL/GenBank/DDBJ databases">
        <title>New species of Amycolatopsis and Streptomyces.</title>
        <authorList>
            <person name="Duangmal K."/>
            <person name="Teo W.F.A."/>
            <person name="Lipun K."/>
        </authorList>
    </citation>
    <scope>NUCLEOTIDE SEQUENCE [LARGE SCALE GENOMIC DNA]</scope>
    <source>
        <strain evidence="2 3">NBRC 109810</strain>
    </source>
</reference>
<comment type="caution">
    <text evidence="2">The sequence shown here is derived from an EMBL/GenBank/DDBJ whole genome shotgun (WGS) entry which is preliminary data.</text>
</comment>
<organism evidence="2 3">
    <name type="scientific">Streptomyces adustus</name>
    <dbReference type="NCBI Taxonomy" id="1609272"/>
    <lineage>
        <taxon>Bacteria</taxon>
        <taxon>Bacillati</taxon>
        <taxon>Actinomycetota</taxon>
        <taxon>Actinomycetes</taxon>
        <taxon>Kitasatosporales</taxon>
        <taxon>Streptomycetaceae</taxon>
        <taxon>Streptomyces</taxon>
    </lineage>
</organism>
<sequence>MLVAAAICPCLPSLTFATDVGTPAAPERLRVACAEAVAAVLAEDPEIVAVVGPGTRSFLHEEGFLPSAREHGLPAGVRRGHGRAPEAPADSLPMALGVGARLLQQAGWSGPVRAYELDDARSWPMNGEDGVHLAGWADRVGLLVIGNGPSHAGADGAHRPDPRVEEIDAGIAAALSSGDVTGFFPTMDVGLARELEVSGRSPWQLLDGADWDLTTHRLLHTETVDGVSCFVATWSP</sequence>
<evidence type="ECO:0000313" key="2">
    <source>
        <dbReference type="EMBL" id="MPY30586.1"/>
    </source>
</evidence>
<proteinExistence type="predicted"/>
<dbReference type="RefSeq" id="WP_152885399.1">
    <property type="nucleotide sequence ID" value="NZ_VJZD01000010.1"/>
</dbReference>
<protein>
    <submittedName>
        <fullName evidence="2">Uncharacterized protein</fullName>
    </submittedName>
</protein>
<dbReference type="Gene3D" id="3.40.830.10">
    <property type="entry name" value="LigB-like"/>
    <property type="match status" value="1"/>
</dbReference>
<feature type="signal peptide" evidence="1">
    <location>
        <begin position="1"/>
        <end position="17"/>
    </location>
</feature>
<evidence type="ECO:0000256" key="1">
    <source>
        <dbReference type="SAM" id="SignalP"/>
    </source>
</evidence>
<evidence type="ECO:0000313" key="3">
    <source>
        <dbReference type="Proteomes" id="UP000325849"/>
    </source>
</evidence>
<name>A0A5N8V6R8_9ACTN</name>
<accession>A0A5N8V6R8</accession>
<dbReference type="AlphaFoldDB" id="A0A5N8V6R8"/>
<keyword evidence="3" id="KW-1185">Reference proteome</keyword>